<evidence type="ECO:0000256" key="9">
    <source>
        <dbReference type="ARBA" id="ARBA00022723"/>
    </source>
</evidence>
<evidence type="ECO:0000256" key="7">
    <source>
        <dbReference type="ARBA" id="ARBA00022505"/>
    </source>
</evidence>
<dbReference type="SUPFAM" id="SSF53218">
    <property type="entry name" value="Molybdenum cofactor biosynthesis proteins"/>
    <property type="match status" value="1"/>
</dbReference>
<dbReference type="CDD" id="cd00887">
    <property type="entry name" value="MoeA"/>
    <property type="match status" value="1"/>
</dbReference>
<keyword evidence="8 13" id="KW-0808">Transferase</keyword>
<proteinExistence type="inferred from homology"/>
<organism evidence="15 16">
    <name type="scientific">Natronocella acetinitrilica</name>
    <dbReference type="NCBI Taxonomy" id="414046"/>
    <lineage>
        <taxon>Bacteria</taxon>
        <taxon>Pseudomonadati</taxon>
        <taxon>Pseudomonadota</taxon>
        <taxon>Gammaproteobacteria</taxon>
        <taxon>Chromatiales</taxon>
        <taxon>Ectothiorhodospiraceae</taxon>
        <taxon>Natronocella</taxon>
    </lineage>
</organism>
<dbReference type="EC" id="2.10.1.1" evidence="5 13"/>
<dbReference type="GO" id="GO:0046872">
    <property type="term" value="F:metal ion binding"/>
    <property type="evidence" value="ECO:0007669"/>
    <property type="project" value="UniProtKB-UniRule"/>
</dbReference>
<dbReference type="InterPro" id="IPR038987">
    <property type="entry name" value="MoeA-like"/>
</dbReference>
<keyword evidence="7 13" id="KW-0500">Molybdenum</keyword>
<dbReference type="SUPFAM" id="SSF63882">
    <property type="entry name" value="MoeA N-terminal region -like"/>
    <property type="match status" value="1"/>
</dbReference>
<evidence type="ECO:0000256" key="10">
    <source>
        <dbReference type="ARBA" id="ARBA00022842"/>
    </source>
</evidence>
<feature type="domain" description="MoaB/Mog" evidence="14">
    <location>
        <begin position="195"/>
        <end position="332"/>
    </location>
</feature>
<reference evidence="15" key="1">
    <citation type="submission" date="2022-03" db="EMBL/GenBank/DDBJ databases">
        <title>Genomic Encyclopedia of Type Strains, Phase III (KMG-III): the genomes of soil and plant-associated and newly described type strains.</title>
        <authorList>
            <person name="Whitman W."/>
        </authorList>
    </citation>
    <scope>NUCLEOTIDE SEQUENCE</scope>
    <source>
        <strain evidence="15">ANL 6-2</strain>
    </source>
</reference>
<keyword evidence="9 13" id="KW-0479">Metal-binding</keyword>
<accession>A0AAE3G487</accession>
<dbReference type="RefSeq" id="WP_253474340.1">
    <property type="nucleotide sequence ID" value="NZ_JALJXV010000002.1"/>
</dbReference>
<keyword evidence="10 13" id="KW-0460">Magnesium</keyword>
<dbReference type="Pfam" id="PF00994">
    <property type="entry name" value="MoCF_biosynth"/>
    <property type="match status" value="1"/>
</dbReference>
<name>A0AAE3G487_9GAMM</name>
<keyword evidence="16" id="KW-1185">Reference proteome</keyword>
<evidence type="ECO:0000256" key="2">
    <source>
        <dbReference type="ARBA" id="ARBA00002901"/>
    </source>
</evidence>
<dbReference type="PROSITE" id="PS01079">
    <property type="entry name" value="MOCF_BIOSYNTHESIS_2"/>
    <property type="match status" value="1"/>
</dbReference>
<dbReference type="Proteomes" id="UP001205843">
    <property type="component" value="Unassembled WGS sequence"/>
</dbReference>
<dbReference type="AlphaFoldDB" id="A0AAE3G487"/>
<dbReference type="Pfam" id="PF03454">
    <property type="entry name" value="MoeA_C"/>
    <property type="match status" value="1"/>
</dbReference>
<evidence type="ECO:0000256" key="6">
    <source>
        <dbReference type="ARBA" id="ARBA00021108"/>
    </source>
</evidence>
<comment type="catalytic activity">
    <reaction evidence="12">
        <text>adenylyl-molybdopterin + molybdate = Mo-molybdopterin + AMP + H(+)</text>
        <dbReference type="Rhea" id="RHEA:35047"/>
        <dbReference type="ChEBI" id="CHEBI:15378"/>
        <dbReference type="ChEBI" id="CHEBI:36264"/>
        <dbReference type="ChEBI" id="CHEBI:62727"/>
        <dbReference type="ChEBI" id="CHEBI:71302"/>
        <dbReference type="ChEBI" id="CHEBI:456215"/>
        <dbReference type="EC" id="2.10.1.1"/>
    </reaction>
</comment>
<evidence type="ECO:0000313" key="15">
    <source>
        <dbReference type="EMBL" id="MCP1673617.1"/>
    </source>
</evidence>
<dbReference type="InterPro" id="IPR036135">
    <property type="entry name" value="MoeA_linker/N_sf"/>
</dbReference>
<comment type="cofactor">
    <cofactor evidence="1 13">
        <name>Mg(2+)</name>
        <dbReference type="ChEBI" id="CHEBI:18420"/>
    </cofactor>
</comment>
<evidence type="ECO:0000256" key="8">
    <source>
        <dbReference type="ARBA" id="ARBA00022679"/>
    </source>
</evidence>
<dbReference type="InterPro" id="IPR001453">
    <property type="entry name" value="MoaB/Mog_dom"/>
</dbReference>
<sequence length="422" mass="44937">MSTPPRQDPSCQDDNDPSSLRIEQAWARIRTDIAPIKGTERVATRDALSRILAEDIHSRVNVPSTTNAAMDGYAIRGDDLQADGSARLELLGKALAGHPFSGQVTAGGCVRITTGASMPAGADTVVMQERATVDGGTVIIDAGQEVGQNVRQAGEDLAQGQRVLAAGQRVDVPELGILGSMGLVEVSVRRRLRVAFFSTGDELIGAGEPAGEGKIYDSNRYTLFAALQALGVEATDMGVVEDSPEALEQAFTEAAGFADAIITSGGVSVGEADYIKQILNKLGSVNFWKIAMRPGRPLAFGRLRDAWFFGLPGNPVSVVATWYQFVQPALRHLSGQDITPPLRFRVRTADRLRKRPGRTEFQRGILRQDDSGELVVHTTGSQGSGILSSMSAANCFIVVPHDSGPVAAGEYVEVQPFHGVMG</sequence>
<dbReference type="SMART" id="SM00852">
    <property type="entry name" value="MoCF_biosynth"/>
    <property type="match status" value="1"/>
</dbReference>
<dbReference type="Gene3D" id="3.90.105.10">
    <property type="entry name" value="Molybdopterin biosynthesis moea protein, domain 2"/>
    <property type="match status" value="1"/>
</dbReference>
<dbReference type="PANTHER" id="PTHR10192:SF5">
    <property type="entry name" value="GEPHYRIN"/>
    <property type="match status" value="1"/>
</dbReference>
<keyword evidence="11 13" id="KW-0501">Molybdenum cofactor biosynthesis</keyword>
<dbReference type="NCBIfam" id="NF045515">
    <property type="entry name" value="Glp_gephyrin"/>
    <property type="match status" value="1"/>
</dbReference>
<dbReference type="InterPro" id="IPR036425">
    <property type="entry name" value="MoaB/Mog-like_dom_sf"/>
</dbReference>
<dbReference type="GO" id="GO:0006777">
    <property type="term" value="P:Mo-molybdopterin cofactor biosynthetic process"/>
    <property type="evidence" value="ECO:0007669"/>
    <property type="project" value="UniProtKB-UniRule"/>
</dbReference>
<comment type="function">
    <text evidence="2 13">Catalyzes the insertion of molybdate into adenylated molybdopterin with the concomitant release of AMP.</text>
</comment>
<gene>
    <name evidence="15" type="ORF">J2T57_000716</name>
</gene>
<evidence type="ECO:0000256" key="11">
    <source>
        <dbReference type="ARBA" id="ARBA00023150"/>
    </source>
</evidence>
<dbReference type="EMBL" id="JALJXV010000002">
    <property type="protein sequence ID" value="MCP1673617.1"/>
    <property type="molecule type" value="Genomic_DNA"/>
</dbReference>
<dbReference type="Gene3D" id="2.170.190.11">
    <property type="entry name" value="Molybdopterin biosynthesis moea protein, domain 3"/>
    <property type="match status" value="1"/>
</dbReference>
<comment type="caution">
    <text evidence="15">The sequence shown here is derived from an EMBL/GenBank/DDBJ whole genome shotgun (WGS) entry which is preliminary data.</text>
</comment>
<evidence type="ECO:0000256" key="5">
    <source>
        <dbReference type="ARBA" id="ARBA00013269"/>
    </source>
</evidence>
<evidence type="ECO:0000256" key="12">
    <source>
        <dbReference type="ARBA" id="ARBA00047317"/>
    </source>
</evidence>
<dbReference type="Gene3D" id="3.40.980.10">
    <property type="entry name" value="MoaB/Mog-like domain"/>
    <property type="match status" value="1"/>
</dbReference>
<dbReference type="FunFam" id="2.40.340.10:FF:000003">
    <property type="entry name" value="Molybdopterin molybdenumtransferase"/>
    <property type="match status" value="1"/>
</dbReference>
<dbReference type="Gene3D" id="2.40.340.10">
    <property type="entry name" value="MoeA, C-terminal, domain IV"/>
    <property type="match status" value="1"/>
</dbReference>
<dbReference type="InterPro" id="IPR005111">
    <property type="entry name" value="MoeA_C_domain_IV"/>
</dbReference>
<comment type="similarity">
    <text evidence="4 13">Belongs to the MoeA family.</text>
</comment>
<evidence type="ECO:0000256" key="4">
    <source>
        <dbReference type="ARBA" id="ARBA00010763"/>
    </source>
</evidence>
<comment type="pathway">
    <text evidence="3 13">Cofactor biosynthesis; molybdopterin biosynthesis.</text>
</comment>
<evidence type="ECO:0000259" key="14">
    <source>
        <dbReference type="SMART" id="SM00852"/>
    </source>
</evidence>
<dbReference type="Pfam" id="PF03453">
    <property type="entry name" value="MoeA_N"/>
    <property type="match status" value="1"/>
</dbReference>
<dbReference type="GO" id="GO:0061599">
    <property type="term" value="F:molybdopterin molybdotransferase activity"/>
    <property type="evidence" value="ECO:0007669"/>
    <property type="project" value="UniProtKB-UniRule"/>
</dbReference>
<evidence type="ECO:0000256" key="1">
    <source>
        <dbReference type="ARBA" id="ARBA00001946"/>
    </source>
</evidence>
<dbReference type="InterPro" id="IPR036688">
    <property type="entry name" value="MoeA_C_domain_IV_sf"/>
</dbReference>
<dbReference type="GO" id="GO:0005829">
    <property type="term" value="C:cytosol"/>
    <property type="evidence" value="ECO:0007669"/>
    <property type="project" value="TreeGrafter"/>
</dbReference>
<dbReference type="SUPFAM" id="SSF63867">
    <property type="entry name" value="MoeA C-terminal domain-like"/>
    <property type="match status" value="1"/>
</dbReference>
<evidence type="ECO:0000256" key="13">
    <source>
        <dbReference type="RuleBase" id="RU365090"/>
    </source>
</evidence>
<dbReference type="InterPro" id="IPR008284">
    <property type="entry name" value="MoCF_biosynth_CS"/>
</dbReference>
<dbReference type="NCBIfam" id="TIGR00177">
    <property type="entry name" value="molyb_syn"/>
    <property type="match status" value="1"/>
</dbReference>
<dbReference type="PANTHER" id="PTHR10192">
    <property type="entry name" value="MOLYBDOPTERIN BIOSYNTHESIS PROTEIN"/>
    <property type="match status" value="1"/>
</dbReference>
<evidence type="ECO:0000313" key="16">
    <source>
        <dbReference type="Proteomes" id="UP001205843"/>
    </source>
</evidence>
<evidence type="ECO:0000256" key="3">
    <source>
        <dbReference type="ARBA" id="ARBA00005046"/>
    </source>
</evidence>
<dbReference type="InterPro" id="IPR005110">
    <property type="entry name" value="MoeA_linker/N"/>
</dbReference>
<dbReference type="FunFam" id="3.40.980.10:FF:000004">
    <property type="entry name" value="Molybdopterin molybdenumtransferase"/>
    <property type="match status" value="1"/>
</dbReference>
<protein>
    <recommendedName>
        <fullName evidence="6 13">Molybdopterin molybdenumtransferase</fullName>
        <ecNumber evidence="5 13">2.10.1.1</ecNumber>
    </recommendedName>
</protein>